<feature type="transmembrane region" description="Helical" evidence="1">
    <location>
        <begin position="208"/>
        <end position="229"/>
    </location>
</feature>
<feature type="transmembrane region" description="Helical" evidence="1">
    <location>
        <begin position="535"/>
        <end position="557"/>
    </location>
</feature>
<feature type="transmembrane region" description="Helical" evidence="1">
    <location>
        <begin position="373"/>
        <end position="397"/>
    </location>
</feature>
<dbReference type="OrthoDB" id="9790659at2"/>
<evidence type="ECO:0000256" key="1">
    <source>
        <dbReference type="SAM" id="Phobius"/>
    </source>
</evidence>
<name>T0JFJ1_9BACT</name>
<dbReference type="Pfam" id="PF04087">
    <property type="entry name" value="DUF389"/>
    <property type="match status" value="1"/>
</dbReference>
<dbReference type="InterPro" id="IPR016064">
    <property type="entry name" value="NAD/diacylglycerol_kinase_sf"/>
</dbReference>
<dbReference type="PANTHER" id="PTHR20992:SF9">
    <property type="entry name" value="AT15442P-RELATED"/>
    <property type="match status" value="1"/>
</dbReference>
<organism evidence="2 3">
    <name type="scientific">Sulfurimonas hongkongensis</name>
    <dbReference type="NCBI Taxonomy" id="1172190"/>
    <lineage>
        <taxon>Bacteria</taxon>
        <taxon>Pseudomonadati</taxon>
        <taxon>Campylobacterota</taxon>
        <taxon>Epsilonproteobacteria</taxon>
        <taxon>Campylobacterales</taxon>
        <taxon>Sulfurimonadaceae</taxon>
        <taxon>Sulfurimonas</taxon>
    </lineage>
</organism>
<dbReference type="Gene3D" id="2.60.200.40">
    <property type="match status" value="1"/>
</dbReference>
<keyword evidence="3" id="KW-1185">Reference proteome</keyword>
<dbReference type="InterPro" id="IPR017438">
    <property type="entry name" value="ATP-NAD_kinase_N"/>
</dbReference>
<accession>T0JFJ1</accession>
<dbReference type="EMBL" id="AUPZ01000005">
    <property type="protein sequence ID" value="EQB39770.1"/>
    <property type="molecule type" value="Genomic_DNA"/>
</dbReference>
<dbReference type="AlphaFoldDB" id="T0JFJ1"/>
<evidence type="ECO:0008006" key="4">
    <source>
        <dbReference type="Google" id="ProtNLM"/>
    </source>
</evidence>
<dbReference type="Gene3D" id="3.40.50.10330">
    <property type="entry name" value="Probable inorganic polyphosphate/atp-NAD kinase, domain 1"/>
    <property type="match status" value="1"/>
</dbReference>
<dbReference type="PATRIC" id="fig|1172190.3.peg.802"/>
<comment type="caution">
    <text evidence="2">The sequence shown here is derived from an EMBL/GenBank/DDBJ whole genome shotgun (WGS) entry which is preliminary data.</text>
</comment>
<evidence type="ECO:0000313" key="3">
    <source>
        <dbReference type="Proteomes" id="UP000015520"/>
    </source>
</evidence>
<gene>
    <name evidence="2" type="ORF">M947_04130</name>
</gene>
<dbReference type="RefSeq" id="WP_021287097.1">
    <property type="nucleotide sequence ID" value="NZ_AUPZ01000005.1"/>
</dbReference>
<reference evidence="2 3" key="1">
    <citation type="submission" date="2013-07" db="EMBL/GenBank/DDBJ databases">
        <title>Sulfurimonas hongkongensis AST-10 Genome Sequencing.</title>
        <authorList>
            <person name="Cai L."/>
            <person name="Zhang T."/>
        </authorList>
    </citation>
    <scope>NUCLEOTIDE SEQUENCE [LARGE SCALE GENOMIC DNA]</scope>
    <source>
        <strain evidence="2 3">AST-10</strain>
    </source>
</reference>
<keyword evidence="1" id="KW-0812">Transmembrane</keyword>
<evidence type="ECO:0000313" key="2">
    <source>
        <dbReference type="EMBL" id="EQB39770.1"/>
    </source>
</evidence>
<dbReference type="eggNOG" id="COG1808">
    <property type="taxonomic scope" value="Bacteria"/>
</dbReference>
<dbReference type="STRING" id="1172190.M947_04130"/>
<keyword evidence="1" id="KW-1133">Transmembrane helix</keyword>
<feature type="transmembrane region" description="Helical" evidence="1">
    <location>
        <begin position="472"/>
        <end position="492"/>
    </location>
</feature>
<keyword evidence="1" id="KW-0472">Membrane</keyword>
<dbReference type="Proteomes" id="UP000015520">
    <property type="component" value="Unassembled WGS sequence"/>
</dbReference>
<dbReference type="SUPFAM" id="SSF111331">
    <property type="entry name" value="NAD kinase/diacylglycerol kinase-like"/>
    <property type="match status" value="1"/>
</dbReference>
<protein>
    <recommendedName>
        <fullName evidence="4">TIGR00341 family protein</fullName>
    </recommendedName>
</protein>
<dbReference type="NCBIfam" id="TIGR00341">
    <property type="entry name" value="TIGR00341 family protein"/>
    <property type="match status" value="1"/>
</dbReference>
<feature type="transmembrane region" description="Helical" evidence="1">
    <location>
        <begin position="347"/>
        <end position="367"/>
    </location>
</feature>
<feature type="transmembrane region" description="Helical" evidence="1">
    <location>
        <begin position="498"/>
        <end position="523"/>
    </location>
</feature>
<feature type="transmembrane region" description="Helical" evidence="1">
    <location>
        <begin position="409"/>
        <end position="428"/>
    </location>
</feature>
<proteinExistence type="predicted"/>
<dbReference type="PANTHER" id="PTHR20992">
    <property type="entry name" value="AT15442P-RELATED"/>
    <property type="match status" value="1"/>
</dbReference>
<dbReference type="InterPro" id="IPR005240">
    <property type="entry name" value="DUF389"/>
</dbReference>
<feature type="transmembrane region" description="Helical" evidence="1">
    <location>
        <begin position="440"/>
        <end position="460"/>
    </location>
</feature>
<sequence>MIEKVFLVITKDEEQTTAFNDLVLLIKTHYKLKVELKYYNDIIDADEQKSFVLVYLSDEKIKRFFKNHLNSSINIAILPTGKNSKTITSYGISNDVHEALEDALDTSRYAKVDILLCNGEPTFTNIIIGNVHGLNNASIEKKFLLTKIKEFFVHLTNLSFRDFTFTTAKDYKLHTASTGIMILEHSVKHARSNMIHEEFSFQDGKLNAFILSPTSILSYVYYLFSVFFYSRFSLNNLPKSIGVIKTSKLNITSSKPMDFTIDDSFVSSKTIDLEIIKEALHIALGRNIKNLPEKSTTEDEKDTIKTNDLPKGEMVGSLLSETVPLFKRADEDDFKDLFSSLRESSKFSSIFIVLMVLSTLLATTGLFQNSAPVIIGAMILAPLMGPIVSLAMGVVRAENQLITNSIKTLAYAVVTALFFSCIYTYSMPLSELTPEMRGRLNPNVLDLMVAIISGIAGAYANSKSEVAKSLAGVAIAVALIPPLSVTGIGIGWGNIDIIYGSFLLFITNLVGITLSASLTFLVLGYAPLRRAKKGLVYTSIILALVTIPLIISFTKLIKQNSILSRLNNKTYTIDNKKVDIAVLEVDLSSKIPLLYIKTRSNTLLSKKDLVSLKQNISEHINDEVTLNVSMRTIVE</sequence>